<evidence type="ECO:0000256" key="2">
    <source>
        <dbReference type="SAM" id="SignalP"/>
    </source>
</evidence>
<sequence>MHRAKLPLAALVALAISGCATTYEDPATEVGSATISDRSGNSVGTAMLYAQDGEVTVSVSLNGVSQGTHAVHLHTTGDCSAADFTSAGGHLNPMGNEHGTMNPQGAHLGDLPNVEVSTAGIGSSSTILRGNSATVISQIFDADGTALVVHEGADDYMTDPAGAAGSRVACGVFSRS</sequence>
<proteinExistence type="inferred from homology"/>
<dbReference type="GO" id="GO:0005507">
    <property type="term" value="F:copper ion binding"/>
    <property type="evidence" value="ECO:0007669"/>
    <property type="project" value="InterPro"/>
</dbReference>
<evidence type="ECO:0000313" key="5">
    <source>
        <dbReference type="Proteomes" id="UP000286576"/>
    </source>
</evidence>
<accession>A0A418NSV7</accession>
<dbReference type="PANTHER" id="PTHR10003">
    <property type="entry name" value="SUPEROXIDE DISMUTASE CU-ZN -RELATED"/>
    <property type="match status" value="1"/>
</dbReference>
<dbReference type="EMBL" id="QXFL01000003">
    <property type="protein sequence ID" value="RIV86669.1"/>
    <property type="molecule type" value="Genomic_DNA"/>
</dbReference>
<reference evidence="4 5" key="1">
    <citation type="submission" date="2018-08" db="EMBL/GenBank/DDBJ databases">
        <title>Erythrobacter zhengii sp.nov., a bacterium isolated from deep-sea sediment.</title>
        <authorList>
            <person name="Fang C."/>
            <person name="Wu Y.-H."/>
            <person name="Sun C."/>
            <person name="Wang H."/>
            <person name="Cheng H."/>
            <person name="Meng F.-X."/>
            <person name="Wang C.-S."/>
            <person name="Xu X.-W."/>
        </authorList>
    </citation>
    <scope>NUCLEOTIDE SEQUENCE [LARGE SCALE GENOMIC DNA]</scope>
    <source>
        <strain evidence="4 5">V18</strain>
    </source>
</reference>
<dbReference type="GO" id="GO:0006801">
    <property type="term" value="P:superoxide metabolic process"/>
    <property type="evidence" value="ECO:0007669"/>
    <property type="project" value="InterPro"/>
</dbReference>
<dbReference type="InterPro" id="IPR036423">
    <property type="entry name" value="SOD-like_Cu/Zn_dom_sf"/>
</dbReference>
<dbReference type="OrthoDB" id="5431326at2"/>
<dbReference type="InterPro" id="IPR001424">
    <property type="entry name" value="SOD_Cu_Zn_dom"/>
</dbReference>
<evidence type="ECO:0000256" key="1">
    <source>
        <dbReference type="ARBA" id="ARBA00010457"/>
    </source>
</evidence>
<dbReference type="Proteomes" id="UP000286576">
    <property type="component" value="Unassembled WGS sequence"/>
</dbReference>
<keyword evidence="2" id="KW-0732">Signal</keyword>
<name>A0A418NSV7_9SPHN</name>
<dbReference type="PROSITE" id="PS51257">
    <property type="entry name" value="PROKAR_LIPOPROTEIN"/>
    <property type="match status" value="1"/>
</dbReference>
<comment type="similarity">
    <text evidence="1">Belongs to the Cu-Zn superoxide dismutase family.</text>
</comment>
<dbReference type="RefSeq" id="WP_119586485.1">
    <property type="nucleotide sequence ID" value="NZ_CAWODQ010000022.1"/>
</dbReference>
<dbReference type="Pfam" id="PF00080">
    <property type="entry name" value="Sod_Cu"/>
    <property type="match status" value="1"/>
</dbReference>
<gene>
    <name evidence="4" type="ORF">D2V07_08175</name>
</gene>
<feature type="signal peptide" evidence="2">
    <location>
        <begin position="1"/>
        <end position="22"/>
    </location>
</feature>
<organism evidence="4 5">
    <name type="scientific">Aurantiacibacter zhengii</name>
    <dbReference type="NCBI Taxonomy" id="2307003"/>
    <lineage>
        <taxon>Bacteria</taxon>
        <taxon>Pseudomonadati</taxon>
        <taxon>Pseudomonadota</taxon>
        <taxon>Alphaproteobacteria</taxon>
        <taxon>Sphingomonadales</taxon>
        <taxon>Erythrobacteraceae</taxon>
        <taxon>Aurantiacibacter</taxon>
    </lineage>
</organism>
<feature type="domain" description="Superoxide dismutase copper/zinc binding" evidence="3">
    <location>
        <begin position="44"/>
        <end position="172"/>
    </location>
</feature>
<feature type="chain" id="PRO_5019166929" evidence="2">
    <location>
        <begin position="23"/>
        <end position="176"/>
    </location>
</feature>
<dbReference type="Gene3D" id="2.60.40.200">
    <property type="entry name" value="Superoxide dismutase, copper/zinc binding domain"/>
    <property type="match status" value="1"/>
</dbReference>
<dbReference type="SUPFAM" id="SSF49329">
    <property type="entry name" value="Cu,Zn superoxide dismutase-like"/>
    <property type="match status" value="1"/>
</dbReference>
<dbReference type="InterPro" id="IPR024134">
    <property type="entry name" value="SOD_Cu/Zn_/chaperone"/>
</dbReference>
<evidence type="ECO:0000313" key="4">
    <source>
        <dbReference type="EMBL" id="RIV86669.1"/>
    </source>
</evidence>
<protein>
    <submittedName>
        <fullName evidence="4">Superoxide dismutase family protein</fullName>
    </submittedName>
</protein>
<dbReference type="AlphaFoldDB" id="A0A418NSV7"/>
<evidence type="ECO:0000259" key="3">
    <source>
        <dbReference type="Pfam" id="PF00080"/>
    </source>
</evidence>
<comment type="caution">
    <text evidence="4">The sequence shown here is derived from an EMBL/GenBank/DDBJ whole genome shotgun (WGS) entry which is preliminary data.</text>
</comment>
<dbReference type="CDD" id="cd00305">
    <property type="entry name" value="Cu-Zn_Superoxide_Dismutase"/>
    <property type="match status" value="1"/>
</dbReference>
<keyword evidence="5" id="KW-1185">Reference proteome</keyword>